<evidence type="ECO:0000256" key="1">
    <source>
        <dbReference type="SAM" id="MobiDB-lite"/>
    </source>
</evidence>
<protein>
    <recommendedName>
        <fullName evidence="4">SAP domain-containing protein</fullName>
    </recommendedName>
</protein>
<name>W1PU72_AMBTC</name>
<evidence type="ECO:0000313" key="2">
    <source>
        <dbReference type="EMBL" id="ERN13582.1"/>
    </source>
</evidence>
<evidence type="ECO:0008006" key="4">
    <source>
        <dbReference type="Google" id="ProtNLM"/>
    </source>
</evidence>
<evidence type="ECO:0000313" key="3">
    <source>
        <dbReference type="Proteomes" id="UP000017836"/>
    </source>
</evidence>
<dbReference type="Gramene" id="ERN13582">
    <property type="protein sequence ID" value="ERN13582"/>
    <property type="gene ID" value="AMTR_s00049p00023780"/>
</dbReference>
<feature type="compositionally biased region" description="Basic and acidic residues" evidence="1">
    <location>
        <begin position="498"/>
        <end position="512"/>
    </location>
</feature>
<dbReference type="HOGENOM" id="CLU_435027_0_0_1"/>
<dbReference type="PANTHER" id="PTHR36376:SF1">
    <property type="entry name" value="OS09G0514700 PROTEIN"/>
    <property type="match status" value="1"/>
</dbReference>
<dbReference type="EMBL" id="KI392567">
    <property type="protein sequence ID" value="ERN13582.1"/>
    <property type="molecule type" value="Genomic_DNA"/>
</dbReference>
<feature type="region of interest" description="Disordered" evidence="1">
    <location>
        <begin position="189"/>
        <end position="215"/>
    </location>
</feature>
<dbReference type="eggNOG" id="ENOG502S8DR">
    <property type="taxonomic scope" value="Eukaryota"/>
</dbReference>
<dbReference type="Proteomes" id="UP000017836">
    <property type="component" value="Unassembled WGS sequence"/>
</dbReference>
<gene>
    <name evidence="2" type="ORF">AMTR_s00049p00023780</name>
</gene>
<feature type="region of interest" description="Disordered" evidence="1">
    <location>
        <begin position="489"/>
        <end position="512"/>
    </location>
</feature>
<organism evidence="2 3">
    <name type="scientific">Amborella trichopoda</name>
    <dbReference type="NCBI Taxonomy" id="13333"/>
    <lineage>
        <taxon>Eukaryota</taxon>
        <taxon>Viridiplantae</taxon>
        <taxon>Streptophyta</taxon>
        <taxon>Embryophyta</taxon>
        <taxon>Tracheophyta</taxon>
        <taxon>Spermatophyta</taxon>
        <taxon>Magnoliopsida</taxon>
        <taxon>Amborellales</taxon>
        <taxon>Amborellaceae</taxon>
        <taxon>Amborella</taxon>
    </lineage>
</organism>
<reference evidence="3" key="1">
    <citation type="journal article" date="2013" name="Science">
        <title>The Amborella genome and the evolution of flowering plants.</title>
        <authorList>
            <consortium name="Amborella Genome Project"/>
        </authorList>
    </citation>
    <scope>NUCLEOTIDE SEQUENCE [LARGE SCALE GENOMIC DNA]</scope>
</reference>
<sequence>MGSPDEEDFYLNLSRRELQSLCKKHGLPANRSQSYMAESLISLFKEKEHDVRGDSCTKNPIEERPIKTQELSVKAPLSFFKENNEVDCNGNVQDTVGTSKKRLEAMDPSISGSFNSVQGKEHHNERNNGFVNQFERSALRECLEPSNQIERVTQNLAPANFADTNTRGGSGSVFSRNACIHEGIQPVQARDTQDIYGGNQSAGKKDDESTQGVHDQSVEGCQGSFQFFVRSEEGINLYVDLNSSPADWIKKLKDEVHIYQQMHYHKPWAHEPRNLEDICHGSGDGKTLDQRIIDSSSLTSIGTSLGTFGALEYNQMKPMPYVPECDREKVFMSSIVSSKGKDKPPNSVASFETTVNNAYVPGNDQNLDSVRDSGVNFLECQLPITSGIDRENSNKRLSVGLHEKSIVSSTCNLEKPNSVHGNSLAFGNKAPERIEAKDSLLSEHKVPEMIEAANDQPKGISSGATNDAYSESRALPEEDVIKAPFGENQISGNAHLHTSSDKASKRARSSECLEELHTKQTDIMDHHNSQDDATTPKNLRSLKNLARVSTQNMAVTPRRRSMRLVPKALAAVMRLHKLLMVVLDFGTLVALNQMTTGLTHLYEVKDLKLKHQDHEDIVTEGSEIVLAVA</sequence>
<proteinExistence type="predicted"/>
<keyword evidence="3" id="KW-1185">Reference proteome</keyword>
<dbReference type="PANTHER" id="PTHR36376">
    <property type="entry name" value="OS09G0514700 PROTEIN"/>
    <property type="match status" value="1"/>
</dbReference>
<dbReference type="AlphaFoldDB" id="W1PU72"/>
<accession>W1PU72</accession>